<dbReference type="InterPro" id="IPR035441">
    <property type="entry name" value="TFIIS/LEDGF_dom_sf"/>
</dbReference>
<name>A0A7S3B9I7_9EUKA</name>
<dbReference type="InterPro" id="IPR051037">
    <property type="entry name" value="RNAPII_TF_IWS1"/>
</dbReference>
<evidence type="ECO:0000256" key="3">
    <source>
        <dbReference type="SAM" id="MobiDB-lite"/>
    </source>
</evidence>
<comment type="similarity">
    <text evidence="1">Belongs to the IWS1 family.</text>
</comment>
<gene>
    <name evidence="5" type="ORF">HERI1096_LOCUS26658</name>
</gene>
<feature type="compositionally biased region" description="Basic residues" evidence="3">
    <location>
        <begin position="48"/>
        <end position="57"/>
    </location>
</feature>
<keyword evidence="2" id="KW-0539">Nucleus</keyword>
<reference evidence="5" key="1">
    <citation type="submission" date="2021-01" db="EMBL/GenBank/DDBJ databases">
        <authorList>
            <person name="Corre E."/>
            <person name="Pelletier E."/>
            <person name="Niang G."/>
            <person name="Scheremetjew M."/>
            <person name="Finn R."/>
            <person name="Kale V."/>
            <person name="Holt S."/>
            <person name="Cochrane G."/>
            <person name="Meng A."/>
            <person name="Brown T."/>
            <person name="Cohen L."/>
        </authorList>
    </citation>
    <scope>NUCLEOTIDE SEQUENCE</scope>
    <source>
        <strain evidence="5">CCMP281</strain>
    </source>
</reference>
<dbReference type="PANTHER" id="PTHR46010">
    <property type="entry name" value="PROTEIN IWS1 HOMOLOG"/>
    <property type="match status" value="1"/>
</dbReference>
<dbReference type="AlphaFoldDB" id="A0A7S3B9I7"/>
<feature type="region of interest" description="Disordered" evidence="3">
    <location>
        <begin position="1"/>
        <end position="126"/>
    </location>
</feature>
<evidence type="ECO:0000259" key="4">
    <source>
        <dbReference type="PROSITE" id="PS51319"/>
    </source>
</evidence>
<dbReference type="PANTHER" id="PTHR46010:SF1">
    <property type="entry name" value="PROTEIN IWS1 HOMOLOG"/>
    <property type="match status" value="1"/>
</dbReference>
<accession>A0A7S3B9I7</accession>
<dbReference type="Pfam" id="PF08711">
    <property type="entry name" value="Med26"/>
    <property type="match status" value="1"/>
</dbReference>
<sequence>MAEDDAELHKRIFGDSDSDDDEEYQPGDADPEISTDRLQQILSSKPAPKQKRKRLQKKAAAPSRGEASGGAGASSEQPQGSYDDPDQDSLSGSEAMEDNTQNEVEGGSAVPGKRRKGAHIPTRDKMNEEIRALQDRMEAAATEDSEAVDKAEPAVAKVAMMAEVAALMRKKHYHEAMVDCGMLTSLANWLKPMDNGSLVNIDVRRGVLQSLLMLPVDETMLGSLRSSNIGKYVKLLTLHAKEKPDNKRTAQSLVEKWTRPIFKSSIITHAGDLPQANAPQLPVPELTRDSSRTLDDSLAAQPAARSVHTRVPRAAGMDFSLLPSSTVAPLPSNKFAKESTKGRLQDRIVQSKRKVNAQASIISVEGRGIDRL</sequence>
<dbReference type="EMBL" id="HBHX01048110">
    <property type="protein sequence ID" value="CAE0127528.1"/>
    <property type="molecule type" value="Transcribed_RNA"/>
</dbReference>
<evidence type="ECO:0000256" key="2">
    <source>
        <dbReference type="PROSITE-ProRule" id="PRU00649"/>
    </source>
</evidence>
<dbReference type="Gene3D" id="1.20.930.10">
    <property type="entry name" value="Conserved domain common to transcription factors TFIIS, elongin A, CRSP70"/>
    <property type="match status" value="1"/>
</dbReference>
<proteinExistence type="inferred from homology"/>
<dbReference type="GO" id="GO:0005634">
    <property type="term" value="C:nucleus"/>
    <property type="evidence" value="ECO:0007669"/>
    <property type="project" value="UniProtKB-SubCell"/>
</dbReference>
<feature type="compositionally biased region" description="Acidic residues" evidence="3">
    <location>
        <begin position="16"/>
        <end position="33"/>
    </location>
</feature>
<evidence type="ECO:0000256" key="1">
    <source>
        <dbReference type="ARBA" id="ARBA00037992"/>
    </source>
</evidence>
<comment type="subcellular location">
    <subcellularLocation>
        <location evidence="2">Nucleus</location>
    </subcellularLocation>
</comment>
<dbReference type="GO" id="GO:0016973">
    <property type="term" value="P:poly(A)+ mRNA export from nucleus"/>
    <property type="evidence" value="ECO:0007669"/>
    <property type="project" value="TreeGrafter"/>
</dbReference>
<organism evidence="5">
    <name type="scientific">Haptolina ericina</name>
    <dbReference type="NCBI Taxonomy" id="156174"/>
    <lineage>
        <taxon>Eukaryota</taxon>
        <taxon>Haptista</taxon>
        <taxon>Haptophyta</taxon>
        <taxon>Prymnesiophyceae</taxon>
        <taxon>Prymnesiales</taxon>
        <taxon>Prymnesiaceae</taxon>
        <taxon>Haptolina</taxon>
    </lineage>
</organism>
<feature type="domain" description="TFIIS N-terminal" evidence="4">
    <location>
        <begin position="184"/>
        <end position="264"/>
    </location>
</feature>
<dbReference type="PROSITE" id="PS51319">
    <property type="entry name" value="TFIIS_N"/>
    <property type="match status" value="1"/>
</dbReference>
<protein>
    <recommendedName>
        <fullName evidence="4">TFIIS N-terminal domain-containing protein</fullName>
    </recommendedName>
</protein>
<evidence type="ECO:0000313" key="5">
    <source>
        <dbReference type="EMBL" id="CAE0127528.1"/>
    </source>
</evidence>
<dbReference type="InterPro" id="IPR017923">
    <property type="entry name" value="TFIIS_N"/>
</dbReference>
<feature type="compositionally biased region" description="Polar residues" evidence="3">
    <location>
        <begin position="88"/>
        <end position="103"/>
    </location>
</feature>